<keyword evidence="3" id="KW-1185">Reference proteome</keyword>
<sequence length="365" mass="38235">MNSILVAVTDPTLHPEAVHIAAATGRKVIDTTDPRDITRHLAKVDAVLVDEGPAAHVGSSRRRDRIYVVAPDPGPVPWQAVAAAHAERAFVLPAQATDLLAELGRSDGMVVSSRRGPAREHREHGAVLAVTSCCGGAGTSTLAAACALQASSNGFEAMLIDGDADSGGIDLLCGLEQHAGLRWPDLTFGHGSVDGEDVRRAVPSTTSGLAVLSSSRSTLAGEAERDAALLAVALRDLAAVPGLCVLDLPPYMVSSARDIADMSSACDRIVMIVPAEIRPVSAAARRIARWREVGSVPAMDIVLRHRGWSGLSAEEVEEILGQPVTAELPHLGRIAKHSELSGLSLPLPAPLRRVAVSLLEEMGWA</sequence>
<dbReference type="RefSeq" id="WP_236117555.1">
    <property type="nucleotide sequence ID" value="NZ_JAKGSI010000001.1"/>
</dbReference>
<dbReference type="InterPro" id="IPR050625">
    <property type="entry name" value="ParA/MinD_ATPase"/>
</dbReference>
<dbReference type="AlphaFoldDB" id="A0A9X1U6J6"/>
<dbReference type="GO" id="GO:0005829">
    <property type="term" value="C:cytosol"/>
    <property type="evidence" value="ECO:0007669"/>
    <property type="project" value="TreeGrafter"/>
</dbReference>
<evidence type="ECO:0000259" key="1">
    <source>
        <dbReference type="Pfam" id="PF26563"/>
    </source>
</evidence>
<evidence type="ECO:0000313" key="2">
    <source>
        <dbReference type="EMBL" id="MCF4005752.1"/>
    </source>
</evidence>
<dbReference type="Pfam" id="PF26563">
    <property type="entry name" value="Rv3660c_N"/>
    <property type="match status" value="1"/>
</dbReference>
<evidence type="ECO:0000313" key="3">
    <source>
        <dbReference type="Proteomes" id="UP001139336"/>
    </source>
</evidence>
<dbReference type="InterPro" id="IPR059050">
    <property type="entry name" value="Rv3660c_N"/>
</dbReference>
<accession>A0A9X1U6J6</accession>
<gene>
    <name evidence="2" type="ORF">L1O03_00975</name>
</gene>
<dbReference type="InterPro" id="IPR022521">
    <property type="entry name" value="Rv3660c"/>
</dbReference>
<dbReference type="EMBL" id="JAKGSI010000001">
    <property type="protein sequence ID" value="MCF4005752.1"/>
    <property type="molecule type" value="Genomic_DNA"/>
</dbReference>
<proteinExistence type="predicted"/>
<feature type="domain" description="Rv3660c-like CheY-like N-terminal" evidence="1">
    <location>
        <begin position="8"/>
        <end position="105"/>
    </location>
</feature>
<dbReference type="InterPro" id="IPR027417">
    <property type="entry name" value="P-loop_NTPase"/>
</dbReference>
<dbReference type="GO" id="GO:0051782">
    <property type="term" value="P:negative regulation of cell division"/>
    <property type="evidence" value="ECO:0007669"/>
    <property type="project" value="TreeGrafter"/>
</dbReference>
<dbReference type="PANTHER" id="PTHR43384">
    <property type="entry name" value="SEPTUM SITE-DETERMINING PROTEIN MIND HOMOLOG, CHLOROPLASTIC-RELATED"/>
    <property type="match status" value="1"/>
</dbReference>
<organism evidence="2 3">
    <name type="scientific">Corynebacterium uropygiale</name>
    <dbReference type="NCBI Taxonomy" id="1775911"/>
    <lineage>
        <taxon>Bacteria</taxon>
        <taxon>Bacillati</taxon>
        <taxon>Actinomycetota</taxon>
        <taxon>Actinomycetes</taxon>
        <taxon>Mycobacteriales</taxon>
        <taxon>Corynebacteriaceae</taxon>
        <taxon>Corynebacterium</taxon>
    </lineage>
</organism>
<dbReference type="GO" id="GO:0005524">
    <property type="term" value="F:ATP binding"/>
    <property type="evidence" value="ECO:0007669"/>
    <property type="project" value="TreeGrafter"/>
</dbReference>
<comment type="caution">
    <text evidence="2">The sequence shown here is derived from an EMBL/GenBank/DDBJ whole genome shotgun (WGS) entry which is preliminary data.</text>
</comment>
<name>A0A9X1U6J6_9CORY</name>
<dbReference type="GO" id="GO:0016887">
    <property type="term" value="F:ATP hydrolysis activity"/>
    <property type="evidence" value="ECO:0007669"/>
    <property type="project" value="TreeGrafter"/>
</dbReference>
<dbReference type="NCBIfam" id="TIGR03815">
    <property type="entry name" value="CpaE_hom_Actino"/>
    <property type="match status" value="1"/>
</dbReference>
<dbReference type="SUPFAM" id="SSF52540">
    <property type="entry name" value="P-loop containing nucleoside triphosphate hydrolases"/>
    <property type="match status" value="1"/>
</dbReference>
<reference evidence="2" key="1">
    <citation type="submission" date="2022-01" db="EMBL/GenBank/DDBJ databases">
        <title>Corynebacterium sp. nov isolated from isolated from the feces of the greater white-fronted geese (Anser albifrons) at Poyang Lake, PR China.</title>
        <authorList>
            <person name="Liu Q."/>
        </authorList>
    </citation>
    <scope>NUCLEOTIDE SEQUENCE</scope>
    <source>
        <strain evidence="2">JCM 32435</strain>
    </source>
</reference>
<dbReference type="PANTHER" id="PTHR43384:SF11">
    <property type="entry name" value="SEPTUM SITE DETERMINING PROTEIN"/>
    <property type="match status" value="1"/>
</dbReference>
<protein>
    <recommendedName>
        <fullName evidence="1">Rv3660c-like CheY-like N-terminal domain-containing protein</fullName>
    </recommendedName>
</protein>
<dbReference type="Gene3D" id="3.40.50.300">
    <property type="entry name" value="P-loop containing nucleotide triphosphate hydrolases"/>
    <property type="match status" value="1"/>
</dbReference>
<dbReference type="GO" id="GO:0009898">
    <property type="term" value="C:cytoplasmic side of plasma membrane"/>
    <property type="evidence" value="ECO:0007669"/>
    <property type="project" value="TreeGrafter"/>
</dbReference>
<dbReference type="Proteomes" id="UP001139336">
    <property type="component" value="Unassembled WGS sequence"/>
</dbReference>